<name>A0A916S267_9BACT</name>
<reference evidence="1" key="1">
    <citation type="journal article" date="2014" name="Int. J. Syst. Evol. Microbiol.">
        <title>Complete genome sequence of Corynebacterium casei LMG S-19264T (=DSM 44701T), isolated from a smear-ripened cheese.</title>
        <authorList>
            <consortium name="US DOE Joint Genome Institute (JGI-PGF)"/>
            <person name="Walter F."/>
            <person name="Albersmeier A."/>
            <person name="Kalinowski J."/>
            <person name="Ruckert C."/>
        </authorList>
    </citation>
    <scope>NUCLEOTIDE SEQUENCE</scope>
    <source>
        <strain evidence="1">CGMCC 1.15447</strain>
    </source>
</reference>
<dbReference type="AlphaFoldDB" id="A0A916S267"/>
<accession>A0A916S267</accession>
<protein>
    <submittedName>
        <fullName evidence="1">Uncharacterized protein</fullName>
    </submittedName>
</protein>
<dbReference type="Proteomes" id="UP000648801">
    <property type="component" value="Unassembled WGS sequence"/>
</dbReference>
<dbReference type="SUPFAM" id="SSF89550">
    <property type="entry name" value="PHP domain-like"/>
    <property type="match status" value="1"/>
</dbReference>
<reference evidence="1" key="2">
    <citation type="submission" date="2020-09" db="EMBL/GenBank/DDBJ databases">
        <authorList>
            <person name="Sun Q."/>
            <person name="Zhou Y."/>
        </authorList>
    </citation>
    <scope>NUCLEOTIDE SEQUENCE</scope>
    <source>
        <strain evidence="1">CGMCC 1.15447</strain>
    </source>
</reference>
<evidence type="ECO:0000313" key="2">
    <source>
        <dbReference type="Proteomes" id="UP000648801"/>
    </source>
</evidence>
<gene>
    <name evidence="1" type="ORF">GCM10011507_32230</name>
</gene>
<organism evidence="1 2">
    <name type="scientific">Edaphobacter acidisoli</name>
    <dbReference type="NCBI Taxonomy" id="2040573"/>
    <lineage>
        <taxon>Bacteria</taxon>
        <taxon>Pseudomonadati</taxon>
        <taxon>Acidobacteriota</taxon>
        <taxon>Terriglobia</taxon>
        <taxon>Terriglobales</taxon>
        <taxon>Acidobacteriaceae</taxon>
        <taxon>Edaphobacter</taxon>
    </lineage>
</organism>
<sequence>MSGKCKAGGDDAMQPLSQISRIWQVPDASQAYTTGVSLHSHTSFSVETLNFVHAVCSSVPFVDKIVAHYARVSKERYNLTLDFDTAHWRPPLLPLMAFELERKQILSLGLDPLVSITDHDNIHAPMLLRTIPVARRIPFSVEWTVPFRKTAFHMGIHNLPSEEAAGWMERFERFTAAPDDQELRRMLRELDSIPQVLIVLNHPIWDLYKIGDDNHAMELDRFLAQNNGQIHALELNGLRHARENRQVMELARRWSQLLISGGDRHGLEPNANINLTNVTSFSAFVREIRVERQSHVLFLEQYARPWEQRILESTLDAVSDHPQFSPGWQRWDERAFHLDGTGEMRSMAELWPRGKAPLALRAAIQCVRLLRHRALASALSLAAPRVNVDALDADAMQEIA</sequence>
<comment type="caution">
    <text evidence="1">The sequence shown here is derived from an EMBL/GenBank/DDBJ whole genome shotgun (WGS) entry which is preliminary data.</text>
</comment>
<dbReference type="Gene3D" id="3.20.20.140">
    <property type="entry name" value="Metal-dependent hydrolases"/>
    <property type="match status" value="1"/>
</dbReference>
<proteinExistence type="predicted"/>
<dbReference type="EMBL" id="BMJB01000003">
    <property type="protein sequence ID" value="GGA78559.1"/>
    <property type="molecule type" value="Genomic_DNA"/>
</dbReference>
<keyword evidence="2" id="KW-1185">Reference proteome</keyword>
<dbReference type="InterPro" id="IPR016195">
    <property type="entry name" value="Pol/histidinol_Pase-like"/>
</dbReference>
<evidence type="ECO:0000313" key="1">
    <source>
        <dbReference type="EMBL" id="GGA78559.1"/>
    </source>
</evidence>